<dbReference type="OrthoDB" id="6781668at2759"/>
<evidence type="ECO:0008006" key="4">
    <source>
        <dbReference type="Google" id="ProtNLM"/>
    </source>
</evidence>
<feature type="region of interest" description="Disordered" evidence="1">
    <location>
        <begin position="1"/>
        <end position="27"/>
    </location>
</feature>
<dbReference type="SUPFAM" id="SSF46689">
    <property type="entry name" value="Homeodomain-like"/>
    <property type="match status" value="1"/>
</dbReference>
<evidence type="ECO:0000313" key="2">
    <source>
        <dbReference type="EMBL" id="ORX45865.1"/>
    </source>
</evidence>
<dbReference type="AlphaFoldDB" id="A0A1X2G5U6"/>
<protein>
    <recommendedName>
        <fullName evidence="4">Myb-like domain-containing protein</fullName>
    </recommendedName>
</protein>
<organism evidence="2 3">
    <name type="scientific">Hesseltinella vesiculosa</name>
    <dbReference type="NCBI Taxonomy" id="101127"/>
    <lineage>
        <taxon>Eukaryota</taxon>
        <taxon>Fungi</taxon>
        <taxon>Fungi incertae sedis</taxon>
        <taxon>Mucoromycota</taxon>
        <taxon>Mucoromycotina</taxon>
        <taxon>Mucoromycetes</taxon>
        <taxon>Mucorales</taxon>
        <taxon>Cunninghamellaceae</taxon>
        <taxon>Hesseltinella</taxon>
    </lineage>
</organism>
<comment type="caution">
    <text evidence="2">The sequence shown here is derived from an EMBL/GenBank/DDBJ whole genome shotgun (WGS) entry which is preliminary data.</text>
</comment>
<keyword evidence="3" id="KW-1185">Reference proteome</keyword>
<name>A0A1X2G5U6_9FUNG</name>
<gene>
    <name evidence="2" type="ORF">DM01DRAFT_264443</name>
</gene>
<accession>A0A1X2G5U6</accession>
<reference evidence="2 3" key="1">
    <citation type="submission" date="2016-07" db="EMBL/GenBank/DDBJ databases">
        <title>Pervasive Adenine N6-methylation of Active Genes in Fungi.</title>
        <authorList>
            <consortium name="DOE Joint Genome Institute"/>
            <person name="Mondo S.J."/>
            <person name="Dannebaum R.O."/>
            <person name="Kuo R.C."/>
            <person name="Labutti K."/>
            <person name="Haridas S."/>
            <person name="Kuo A."/>
            <person name="Salamov A."/>
            <person name="Ahrendt S.R."/>
            <person name="Lipzen A."/>
            <person name="Sullivan W."/>
            <person name="Andreopoulos W.B."/>
            <person name="Clum A."/>
            <person name="Lindquist E."/>
            <person name="Daum C."/>
            <person name="Ramamoorthy G.K."/>
            <person name="Gryganskyi A."/>
            <person name="Culley D."/>
            <person name="Magnuson J.K."/>
            <person name="James T.Y."/>
            <person name="O'Malley M.A."/>
            <person name="Stajich J.E."/>
            <person name="Spatafora J.W."/>
            <person name="Visel A."/>
            <person name="Grigoriev I.V."/>
        </authorList>
    </citation>
    <scope>NUCLEOTIDE SEQUENCE [LARGE SCALE GENOMIC DNA]</scope>
    <source>
        <strain evidence="2 3">NRRL 3301</strain>
    </source>
</reference>
<dbReference type="InterPro" id="IPR009057">
    <property type="entry name" value="Homeodomain-like_sf"/>
</dbReference>
<dbReference type="Proteomes" id="UP000242146">
    <property type="component" value="Unassembled WGS sequence"/>
</dbReference>
<dbReference type="EMBL" id="MCGT01000040">
    <property type="protein sequence ID" value="ORX45865.1"/>
    <property type="molecule type" value="Genomic_DNA"/>
</dbReference>
<evidence type="ECO:0000313" key="3">
    <source>
        <dbReference type="Proteomes" id="UP000242146"/>
    </source>
</evidence>
<evidence type="ECO:0000256" key="1">
    <source>
        <dbReference type="SAM" id="MobiDB-lite"/>
    </source>
</evidence>
<dbReference type="STRING" id="101127.A0A1X2G5U6"/>
<proteinExistence type="predicted"/>
<sequence>MSLEPATADAAIQPVSAPPPGPPRRQVGENVFTEAVVKTWQDSRIKAWEGRYLNPEGFYYRFVTPGEGQQNGGWSSKEHDLFMKRYDEWIGNNWKMGAAWGLFSCGIPHRVGYQCMNYYRKLLENRKLKDEAYEVVNGKLKLVNKEKASGGATPVTELGPEWKDEYVKEIEANVEEWLKQYHQRTGR</sequence>